<evidence type="ECO:0000313" key="2">
    <source>
        <dbReference type="EnsemblMetazoa" id="ACUA007364-PA"/>
    </source>
</evidence>
<feature type="compositionally biased region" description="Polar residues" evidence="1">
    <location>
        <begin position="60"/>
        <end position="72"/>
    </location>
</feature>
<keyword evidence="3" id="KW-1185">Reference proteome</keyword>
<evidence type="ECO:0000313" key="3">
    <source>
        <dbReference type="Proteomes" id="UP000075883"/>
    </source>
</evidence>
<protein>
    <submittedName>
        <fullName evidence="2">Uncharacterized protein</fullName>
    </submittedName>
</protein>
<dbReference type="EMBL" id="AXCM01002603">
    <property type="status" value="NOT_ANNOTATED_CDS"/>
    <property type="molecule type" value="Genomic_DNA"/>
</dbReference>
<feature type="compositionally biased region" description="Low complexity" evidence="1">
    <location>
        <begin position="439"/>
        <end position="462"/>
    </location>
</feature>
<feature type="region of interest" description="Disordered" evidence="1">
    <location>
        <begin position="360"/>
        <end position="513"/>
    </location>
</feature>
<feature type="compositionally biased region" description="Low complexity" evidence="1">
    <location>
        <begin position="382"/>
        <end position="391"/>
    </location>
</feature>
<feature type="compositionally biased region" description="Low complexity" evidence="1">
    <location>
        <begin position="495"/>
        <end position="513"/>
    </location>
</feature>
<evidence type="ECO:0000256" key="1">
    <source>
        <dbReference type="SAM" id="MobiDB-lite"/>
    </source>
</evidence>
<reference evidence="2" key="2">
    <citation type="submission" date="2020-05" db="UniProtKB">
        <authorList>
            <consortium name="EnsemblMetazoa"/>
        </authorList>
    </citation>
    <scope>IDENTIFICATION</scope>
    <source>
        <strain evidence="2">A-37</strain>
    </source>
</reference>
<proteinExistence type="predicted"/>
<feature type="compositionally biased region" description="Polar residues" evidence="1">
    <location>
        <begin position="364"/>
        <end position="381"/>
    </location>
</feature>
<sequence length="513" mass="54353">MSLMEGYHPPLKIVDFGSRSRATHSACGVATAVKLVASVLLLTVAVLASKDVSKPVDSGTLASTPKTQQPSAPSKVPAVTGVKKAPHGKREVSSYGLPHHTHHRYSLGHSQPLTEFYAPATSHGSYSYSIPQHSSFPSMHGPGSFGSHKFYLTPSPAVSGFKYSPASSHAFFSPSLGHHQSFGGFVETAPVKYGSFGSKDLNDILKQLHSVGPLTIKAVPSSYAYGAPFGEQHDTSNNPSVLFDNGAFHLKPMALKIHEVPNFAHGSSLPHAAALTAPAGPTSTSSTYGHVAHTLGYEPSYANGVKGLRHYSTPNVPTNDLYSGNKYISTLNLHQPTTATMVSPLHTSVHSTVGHQKPFKPSTYLGSTHETISAPSSSHTGSYLPPSLQYLPPVPSKGTTYQHKHSYESPAKHGYLPPAPPSTNAYLPPINKPAHGYLPPVSSGSSSNYISLPSSSAPSSSGSHEDTVRKPQLLPPHHHQHNADHSSESLEYGGATAPVPTPSAVTTSHHWKH</sequence>
<dbReference type="AlphaFoldDB" id="A0A182M1U1"/>
<feature type="region of interest" description="Disordered" evidence="1">
    <location>
        <begin position="55"/>
        <end position="96"/>
    </location>
</feature>
<organism evidence="2 3">
    <name type="scientific">Anopheles culicifacies</name>
    <dbReference type="NCBI Taxonomy" id="139723"/>
    <lineage>
        <taxon>Eukaryota</taxon>
        <taxon>Metazoa</taxon>
        <taxon>Ecdysozoa</taxon>
        <taxon>Arthropoda</taxon>
        <taxon>Hexapoda</taxon>
        <taxon>Insecta</taxon>
        <taxon>Pterygota</taxon>
        <taxon>Neoptera</taxon>
        <taxon>Endopterygota</taxon>
        <taxon>Diptera</taxon>
        <taxon>Nematocera</taxon>
        <taxon>Culicoidea</taxon>
        <taxon>Culicidae</taxon>
        <taxon>Anophelinae</taxon>
        <taxon>Anopheles</taxon>
        <taxon>culicifacies species complex</taxon>
    </lineage>
</organism>
<dbReference type="Proteomes" id="UP000075883">
    <property type="component" value="Unassembled WGS sequence"/>
</dbReference>
<dbReference type="EnsemblMetazoa" id="ACUA007364-RA">
    <property type="protein sequence ID" value="ACUA007364-PA"/>
    <property type="gene ID" value="ACUA007364"/>
</dbReference>
<accession>A0A182M1U1</accession>
<reference evidence="3" key="1">
    <citation type="submission" date="2013-09" db="EMBL/GenBank/DDBJ databases">
        <title>The Genome Sequence of Anopheles culicifacies species A.</title>
        <authorList>
            <consortium name="The Broad Institute Genomics Platform"/>
            <person name="Neafsey D.E."/>
            <person name="Besansky N."/>
            <person name="Howell P."/>
            <person name="Walton C."/>
            <person name="Young S.K."/>
            <person name="Zeng Q."/>
            <person name="Gargeya S."/>
            <person name="Fitzgerald M."/>
            <person name="Haas B."/>
            <person name="Abouelleil A."/>
            <person name="Allen A.W."/>
            <person name="Alvarado L."/>
            <person name="Arachchi H.M."/>
            <person name="Berlin A.M."/>
            <person name="Chapman S.B."/>
            <person name="Gainer-Dewar J."/>
            <person name="Goldberg J."/>
            <person name="Griggs A."/>
            <person name="Gujja S."/>
            <person name="Hansen M."/>
            <person name="Howarth C."/>
            <person name="Imamovic A."/>
            <person name="Ireland A."/>
            <person name="Larimer J."/>
            <person name="McCowan C."/>
            <person name="Murphy C."/>
            <person name="Pearson M."/>
            <person name="Poon T.W."/>
            <person name="Priest M."/>
            <person name="Roberts A."/>
            <person name="Saif S."/>
            <person name="Shea T."/>
            <person name="Sisk P."/>
            <person name="Sykes S."/>
            <person name="Wortman J."/>
            <person name="Nusbaum C."/>
            <person name="Birren B."/>
        </authorList>
    </citation>
    <scope>NUCLEOTIDE SEQUENCE [LARGE SCALE GENOMIC DNA]</scope>
    <source>
        <strain evidence="3">A-37</strain>
    </source>
</reference>
<dbReference type="STRING" id="139723.A0A182M1U1"/>
<name>A0A182M1U1_9DIPT</name>
<dbReference type="VEuPathDB" id="VectorBase:ACUA007364"/>